<evidence type="ECO:0000313" key="9">
    <source>
        <dbReference type="EMBL" id="KAF0741073.1"/>
    </source>
</evidence>
<dbReference type="VEuPathDB" id="FungiDB:AeMF1_005634"/>
<keyword evidence="2" id="KW-0479">Metal-binding</keyword>
<evidence type="ECO:0000256" key="4">
    <source>
        <dbReference type="ARBA" id="ARBA00023002"/>
    </source>
</evidence>
<evidence type="ECO:0000256" key="7">
    <source>
        <dbReference type="SAM" id="Phobius"/>
    </source>
</evidence>
<dbReference type="GO" id="GO:0031418">
    <property type="term" value="F:L-ascorbic acid binding"/>
    <property type="evidence" value="ECO:0007669"/>
    <property type="project" value="InterPro"/>
</dbReference>
<evidence type="ECO:0000256" key="1">
    <source>
        <dbReference type="ARBA" id="ARBA00001961"/>
    </source>
</evidence>
<reference evidence="9 10" key="1">
    <citation type="submission" date="2019-07" db="EMBL/GenBank/DDBJ databases">
        <title>Genomics analysis of Aphanomyces spp. identifies a new class of oomycete effector associated with host adaptation.</title>
        <authorList>
            <person name="Gaulin E."/>
        </authorList>
    </citation>
    <scope>NUCLEOTIDE SEQUENCE [LARGE SCALE GENOMIC DNA]</scope>
    <source>
        <strain evidence="9 10">ATCC 201684</strain>
    </source>
</reference>
<evidence type="ECO:0000256" key="5">
    <source>
        <dbReference type="ARBA" id="ARBA00023004"/>
    </source>
</evidence>
<keyword evidence="3" id="KW-0223">Dioxygenase</keyword>
<name>A0A6G0XL43_9STRA</name>
<feature type="region of interest" description="Disordered" evidence="6">
    <location>
        <begin position="1"/>
        <end position="28"/>
    </location>
</feature>
<feature type="transmembrane region" description="Helical" evidence="7">
    <location>
        <begin position="43"/>
        <end position="64"/>
    </location>
</feature>
<keyword evidence="7" id="KW-0472">Membrane</keyword>
<dbReference type="PANTHER" id="PTHR10869">
    <property type="entry name" value="PROLYL 4-HYDROXYLASE ALPHA SUBUNIT"/>
    <property type="match status" value="1"/>
</dbReference>
<keyword evidence="4" id="KW-0560">Oxidoreductase</keyword>
<gene>
    <name evidence="9" type="ORF">Ae201684_003645</name>
</gene>
<accession>A0A6G0XL43</accession>
<dbReference type="InterPro" id="IPR006620">
    <property type="entry name" value="Pro_4_hyd_alph"/>
</dbReference>
<dbReference type="PANTHER" id="PTHR10869:SF226">
    <property type="entry name" value="PROLYL 4-HYDROXYLASE ALPHA SUBUNIT DOMAIN-CONTAINING PROTEIN"/>
    <property type="match status" value="1"/>
</dbReference>
<sequence>MAVEKTARGRKAKKDDQPQPEAEKSPKELDVVKREPYHGLFTWWYGVIILISLVTGYMIGRHLLKERELPDSIRMLVEDLLFEEKVTPIPPADLFAPVGNKYESEVVQISTRKLLTPDPSCPEPVILDAVTHVDDVLGRAEQLRQDGKVFLMLNGQNEGVYAEWTKENGCLHALTETAALVLGSDPDYFANGLRLYNGMGYPITTADELDAERVAYILVDFQIWVWPGIHVGYTRIVDNVKMTTISLVPLVFDTEGFFTPEEANLIIEHGSANLQRSPVDSPDAVGGYHSDRTSHTAFLDDSQFTRNFRTRTASLARLPSPSFVERMQLVRYEAGQFFRKHEDYFRSKSFLGKKEVAWGQYTTWCKWAASTIDAMEDRSTLPEDFHPGNRLYPRADDEFTWQLELLKLFLADTVDTTFYSDRGDVEWKVWIEENVANNAQGIIGILLKDKAYMLEHIIASWSSRTNTPALQYTIPKEPPSAVSQYFRWIRWAKELIADLGNKAPVHVRTNGKDYPSFYRRYQNDLVNYILKDHTTEDLVAILGQEWADWLETNKAAYDVIIDGARHNPIIFDLAVQAWTKRAGPGLFDYQPPAQLKHFEPNRFVTLFLYLNDVDEGGETVFPHSKERLVTNIAREGMDECSEGLAVPPTKLHASLFYAQTPDNELDPMSLHGGCPPAKGVKFGANSFTWNADADEGSDAWGF</sequence>
<dbReference type="SMART" id="SM00702">
    <property type="entry name" value="P4Hc"/>
    <property type="match status" value="1"/>
</dbReference>
<keyword evidence="5" id="KW-0408">Iron</keyword>
<dbReference type="GO" id="GO:0004656">
    <property type="term" value="F:procollagen-proline 4-dioxygenase activity"/>
    <property type="evidence" value="ECO:0007669"/>
    <property type="project" value="TreeGrafter"/>
</dbReference>
<comment type="caution">
    <text evidence="9">The sequence shown here is derived from an EMBL/GenBank/DDBJ whole genome shotgun (WGS) entry which is preliminary data.</text>
</comment>
<dbReference type="AlphaFoldDB" id="A0A6G0XL43"/>
<dbReference type="InterPro" id="IPR045054">
    <property type="entry name" value="P4HA-like"/>
</dbReference>
<dbReference type="Gene3D" id="2.60.120.620">
    <property type="entry name" value="q2cbj1_9rhob like domain"/>
    <property type="match status" value="2"/>
</dbReference>
<keyword evidence="7" id="KW-0812">Transmembrane</keyword>
<keyword evidence="10" id="KW-1185">Reference proteome</keyword>
<comment type="cofactor">
    <cofactor evidence="1">
        <name>L-ascorbate</name>
        <dbReference type="ChEBI" id="CHEBI:38290"/>
    </cofactor>
</comment>
<feature type="domain" description="Prolyl 4-hydroxylase alpha subunit" evidence="8">
    <location>
        <begin position="249"/>
        <end position="689"/>
    </location>
</feature>
<evidence type="ECO:0000313" key="10">
    <source>
        <dbReference type="Proteomes" id="UP000481153"/>
    </source>
</evidence>
<organism evidence="9 10">
    <name type="scientific">Aphanomyces euteiches</name>
    <dbReference type="NCBI Taxonomy" id="100861"/>
    <lineage>
        <taxon>Eukaryota</taxon>
        <taxon>Sar</taxon>
        <taxon>Stramenopiles</taxon>
        <taxon>Oomycota</taxon>
        <taxon>Saprolegniomycetes</taxon>
        <taxon>Saprolegniales</taxon>
        <taxon>Verrucalvaceae</taxon>
        <taxon>Aphanomyces</taxon>
    </lineage>
</organism>
<dbReference type="EMBL" id="VJMJ01000041">
    <property type="protein sequence ID" value="KAF0741073.1"/>
    <property type="molecule type" value="Genomic_DNA"/>
</dbReference>
<evidence type="ECO:0000256" key="2">
    <source>
        <dbReference type="ARBA" id="ARBA00022723"/>
    </source>
</evidence>
<evidence type="ECO:0000256" key="6">
    <source>
        <dbReference type="SAM" id="MobiDB-lite"/>
    </source>
</evidence>
<dbReference type="GO" id="GO:0005506">
    <property type="term" value="F:iron ion binding"/>
    <property type="evidence" value="ECO:0007669"/>
    <property type="project" value="InterPro"/>
</dbReference>
<evidence type="ECO:0000256" key="3">
    <source>
        <dbReference type="ARBA" id="ARBA00022964"/>
    </source>
</evidence>
<protein>
    <recommendedName>
        <fullName evidence="8">Prolyl 4-hydroxylase alpha subunit domain-containing protein</fullName>
    </recommendedName>
</protein>
<dbReference type="GO" id="GO:0005783">
    <property type="term" value="C:endoplasmic reticulum"/>
    <property type="evidence" value="ECO:0007669"/>
    <property type="project" value="TreeGrafter"/>
</dbReference>
<keyword evidence="7" id="KW-1133">Transmembrane helix</keyword>
<proteinExistence type="predicted"/>
<dbReference type="Proteomes" id="UP000481153">
    <property type="component" value="Unassembled WGS sequence"/>
</dbReference>
<feature type="compositionally biased region" description="Basic and acidic residues" evidence="6">
    <location>
        <begin position="13"/>
        <end position="28"/>
    </location>
</feature>
<evidence type="ECO:0000259" key="8">
    <source>
        <dbReference type="SMART" id="SM00702"/>
    </source>
</evidence>